<dbReference type="OrthoDB" id="9810005at2"/>
<dbReference type="GO" id="GO:0016788">
    <property type="term" value="F:hydrolase activity, acting on ester bonds"/>
    <property type="evidence" value="ECO:0007669"/>
    <property type="project" value="InterPro"/>
</dbReference>
<dbReference type="Pfam" id="PF01026">
    <property type="entry name" value="TatD_DNase"/>
    <property type="match status" value="1"/>
</dbReference>
<keyword evidence="2 4" id="KW-0479">Metal-binding</keyword>
<name>A0A1M5NTA7_9FLAO</name>
<dbReference type="STRING" id="1089305.SAMN05444148_1289"/>
<feature type="binding site" evidence="4">
    <location>
        <position position="155"/>
    </location>
    <ligand>
        <name>a divalent metal cation</name>
        <dbReference type="ChEBI" id="CHEBI:60240"/>
        <label>2</label>
    </ligand>
</feature>
<dbReference type="GO" id="GO:0046872">
    <property type="term" value="F:metal ion binding"/>
    <property type="evidence" value="ECO:0007669"/>
    <property type="project" value="UniProtKB-KW"/>
</dbReference>
<keyword evidence="6" id="KW-1185">Reference proteome</keyword>
<dbReference type="NCBIfam" id="TIGR00010">
    <property type="entry name" value="YchF/TatD family DNA exonuclease"/>
    <property type="match status" value="1"/>
</dbReference>
<dbReference type="FunFam" id="3.20.20.140:FF:000005">
    <property type="entry name" value="TatD family hydrolase"/>
    <property type="match status" value="1"/>
</dbReference>
<feature type="binding site" evidence="4">
    <location>
        <position position="7"/>
    </location>
    <ligand>
        <name>a divalent metal cation</name>
        <dbReference type="ChEBI" id="CHEBI:60240"/>
        <label>1</label>
    </ligand>
</feature>
<dbReference type="Gene3D" id="3.20.20.140">
    <property type="entry name" value="Metal-dependent hydrolases"/>
    <property type="match status" value="1"/>
</dbReference>
<dbReference type="RefSeq" id="WP_073084411.1">
    <property type="nucleotide sequence ID" value="NZ_FQWS01000001.1"/>
</dbReference>
<reference evidence="6" key="1">
    <citation type="submission" date="2016-11" db="EMBL/GenBank/DDBJ databases">
        <authorList>
            <person name="Varghese N."/>
            <person name="Submissions S."/>
        </authorList>
    </citation>
    <scope>NUCLEOTIDE SEQUENCE [LARGE SCALE GENOMIC DNA]</scope>
    <source>
        <strain evidence="6">DSM 25330</strain>
    </source>
</reference>
<dbReference type="SUPFAM" id="SSF51556">
    <property type="entry name" value="Metallo-dependent hydrolases"/>
    <property type="match status" value="1"/>
</dbReference>
<dbReference type="GO" id="GO:0004536">
    <property type="term" value="F:DNA nuclease activity"/>
    <property type="evidence" value="ECO:0007669"/>
    <property type="project" value="InterPro"/>
</dbReference>
<evidence type="ECO:0000256" key="1">
    <source>
        <dbReference type="ARBA" id="ARBA00009275"/>
    </source>
</evidence>
<dbReference type="GO" id="GO:0005829">
    <property type="term" value="C:cytosol"/>
    <property type="evidence" value="ECO:0007669"/>
    <property type="project" value="TreeGrafter"/>
</dbReference>
<sequence>MVITDTHTHLYSESFDEDRHIMIARAKDANIKRFFIPAIDSSYTESMYKLEADFPDEVFLMMGLHPTSVKENYKEELAHVEAQFKKRSFYAVGEIGIDLYWDKSTLPIQIEAFKHQINLAKKYKLPIVIHCREAFDEIFQVLEEEKSDDLFGIFHCFTGTIEQAKQAISYNMKLGIGGVVTFKNGKIDQFINQIDLKHIVLETDSPYLAPKPYRGKRNESSYIIKVVEKLSELYGISEEEIAKITTENSKAIFGI</sequence>
<dbReference type="PIRSF" id="PIRSF005902">
    <property type="entry name" value="DNase_TatD"/>
    <property type="match status" value="1"/>
</dbReference>
<evidence type="ECO:0000313" key="6">
    <source>
        <dbReference type="Proteomes" id="UP000184522"/>
    </source>
</evidence>
<evidence type="ECO:0000256" key="3">
    <source>
        <dbReference type="ARBA" id="ARBA00022801"/>
    </source>
</evidence>
<organism evidence="5 6">
    <name type="scientific">Winogradskyella jejuensis</name>
    <dbReference type="NCBI Taxonomy" id="1089305"/>
    <lineage>
        <taxon>Bacteria</taxon>
        <taxon>Pseudomonadati</taxon>
        <taxon>Bacteroidota</taxon>
        <taxon>Flavobacteriia</taxon>
        <taxon>Flavobacteriales</taxon>
        <taxon>Flavobacteriaceae</taxon>
        <taxon>Winogradskyella</taxon>
    </lineage>
</organism>
<dbReference type="PANTHER" id="PTHR46124">
    <property type="entry name" value="D-AMINOACYL-TRNA DEACYLASE"/>
    <property type="match status" value="1"/>
</dbReference>
<feature type="binding site" evidence="4">
    <location>
        <position position="204"/>
    </location>
    <ligand>
        <name>a divalent metal cation</name>
        <dbReference type="ChEBI" id="CHEBI:60240"/>
        <label>1</label>
    </ligand>
</feature>
<dbReference type="InterPro" id="IPR018228">
    <property type="entry name" value="DNase_TatD-rel_CS"/>
</dbReference>
<proteinExistence type="inferred from homology"/>
<dbReference type="EMBL" id="FQWS01000001">
    <property type="protein sequence ID" value="SHG92688.1"/>
    <property type="molecule type" value="Genomic_DNA"/>
</dbReference>
<keyword evidence="3" id="KW-0378">Hydrolase</keyword>
<dbReference type="InterPro" id="IPR032466">
    <property type="entry name" value="Metal_Hydrolase"/>
</dbReference>
<feature type="binding site" evidence="4">
    <location>
        <position position="9"/>
    </location>
    <ligand>
        <name>a divalent metal cation</name>
        <dbReference type="ChEBI" id="CHEBI:60240"/>
        <label>1</label>
    </ligand>
</feature>
<protein>
    <submittedName>
        <fullName evidence="5">TatD DNase family protein</fullName>
    </submittedName>
</protein>
<dbReference type="AlphaFoldDB" id="A0A1M5NTA7"/>
<feature type="binding site" evidence="4">
    <location>
        <position position="130"/>
    </location>
    <ligand>
        <name>a divalent metal cation</name>
        <dbReference type="ChEBI" id="CHEBI:60240"/>
        <label>2</label>
    </ligand>
</feature>
<dbReference type="InterPro" id="IPR001130">
    <property type="entry name" value="TatD-like"/>
</dbReference>
<dbReference type="CDD" id="cd01310">
    <property type="entry name" value="TatD_DNAse"/>
    <property type="match status" value="1"/>
</dbReference>
<evidence type="ECO:0000256" key="2">
    <source>
        <dbReference type="ARBA" id="ARBA00022723"/>
    </source>
</evidence>
<feature type="binding site" evidence="4">
    <location>
        <position position="94"/>
    </location>
    <ligand>
        <name>a divalent metal cation</name>
        <dbReference type="ChEBI" id="CHEBI:60240"/>
        <label>1</label>
    </ligand>
</feature>
<evidence type="ECO:0000313" key="5">
    <source>
        <dbReference type="EMBL" id="SHG92688.1"/>
    </source>
</evidence>
<dbReference type="PROSITE" id="PS01090">
    <property type="entry name" value="TATD_2"/>
    <property type="match status" value="1"/>
</dbReference>
<gene>
    <name evidence="5" type="ORF">SAMN05444148_1289</name>
</gene>
<accession>A0A1M5NTA7</accession>
<dbReference type="PANTHER" id="PTHR46124:SF4">
    <property type="entry name" value="HYDROLASE TATD"/>
    <property type="match status" value="1"/>
</dbReference>
<dbReference type="Proteomes" id="UP000184522">
    <property type="component" value="Unassembled WGS sequence"/>
</dbReference>
<dbReference type="InterPro" id="IPR015991">
    <property type="entry name" value="TatD/YcfH-like"/>
</dbReference>
<comment type="similarity">
    <text evidence="1">Belongs to the metallo-dependent hydrolases superfamily. TatD-type hydrolase family.</text>
</comment>
<evidence type="ECO:0000256" key="4">
    <source>
        <dbReference type="PIRSR" id="PIRSR005902-1"/>
    </source>
</evidence>